<dbReference type="InterPro" id="IPR037126">
    <property type="entry name" value="PdaC/RsiV-like_sf"/>
</dbReference>
<dbReference type="Pfam" id="PF11738">
    <property type="entry name" value="DUF3298"/>
    <property type="match status" value="1"/>
</dbReference>
<comment type="caution">
    <text evidence="2">The sequence shown here is derived from an EMBL/GenBank/DDBJ whole genome shotgun (WGS) entry which is preliminary data.</text>
</comment>
<evidence type="ECO:0000313" key="3">
    <source>
        <dbReference type="Proteomes" id="UP000886758"/>
    </source>
</evidence>
<gene>
    <name evidence="2" type="ORF">IAD46_00440</name>
</gene>
<evidence type="ECO:0000313" key="2">
    <source>
        <dbReference type="EMBL" id="HIT49471.1"/>
    </source>
</evidence>
<name>A0A9D1KIF7_9MOLU</name>
<reference evidence="2" key="1">
    <citation type="submission" date="2020-10" db="EMBL/GenBank/DDBJ databases">
        <authorList>
            <person name="Gilroy R."/>
        </authorList>
    </citation>
    <scope>NUCLEOTIDE SEQUENCE</scope>
    <source>
        <strain evidence="2">ChiW17-6978</strain>
    </source>
</reference>
<dbReference type="InterPro" id="IPR021729">
    <property type="entry name" value="DUF3298"/>
</dbReference>
<dbReference type="AlphaFoldDB" id="A0A9D1KIF7"/>
<accession>A0A9D1KIF7</accession>
<protein>
    <submittedName>
        <fullName evidence="2">DUF3298 domain-containing protein</fullName>
    </submittedName>
</protein>
<dbReference type="EMBL" id="DVLF01000015">
    <property type="protein sequence ID" value="HIT49471.1"/>
    <property type="molecule type" value="Genomic_DNA"/>
</dbReference>
<evidence type="ECO:0000259" key="1">
    <source>
        <dbReference type="Pfam" id="PF11738"/>
    </source>
</evidence>
<organism evidence="2 3">
    <name type="scientific">Candidatus Pelethenecus faecipullorum</name>
    <dbReference type="NCBI Taxonomy" id="2840900"/>
    <lineage>
        <taxon>Bacteria</taxon>
        <taxon>Bacillati</taxon>
        <taxon>Mycoplasmatota</taxon>
        <taxon>Mollicutes</taxon>
        <taxon>Candidatus Pelethenecus</taxon>
    </lineage>
</organism>
<feature type="domain" description="DUF3298" evidence="1">
    <location>
        <begin position="111"/>
        <end position="182"/>
    </location>
</feature>
<proteinExistence type="predicted"/>
<dbReference type="Proteomes" id="UP000886758">
    <property type="component" value="Unassembled WGS sequence"/>
</dbReference>
<sequence length="186" mass="21563">MFACPFFLTFVPITVVDPVFHFTVCYPELPSKYNQVIGSFIEEQVRKYCSSYTEKQQLWIRYTPYVSSLSLSFLFQKSIDYGGAHPMHSLYTFSITDSGLFSVLDFSLGELSLISQIVQKGLKEELQASSMYVEWMFSEGTAPTYENYRNVLLLEDGYLFFFEPYQVAPYASGIQSYFVPFDFYDL</sequence>
<reference evidence="2" key="2">
    <citation type="journal article" date="2021" name="PeerJ">
        <title>Extensive microbial diversity within the chicken gut microbiome revealed by metagenomics and culture.</title>
        <authorList>
            <person name="Gilroy R."/>
            <person name="Ravi A."/>
            <person name="Getino M."/>
            <person name="Pursley I."/>
            <person name="Horton D.L."/>
            <person name="Alikhan N.F."/>
            <person name="Baker D."/>
            <person name="Gharbi K."/>
            <person name="Hall N."/>
            <person name="Watson M."/>
            <person name="Adriaenssens E.M."/>
            <person name="Foster-Nyarko E."/>
            <person name="Jarju S."/>
            <person name="Secka A."/>
            <person name="Antonio M."/>
            <person name="Oren A."/>
            <person name="Chaudhuri R.R."/>
            <person name="La Ragione R."/>
            <person name="Hildebrand F."/>
            <person name="Pallen M.J."/>
        </authorList>
    </citation>
    <scope>NUCLEOTIDE SEQUENCE</scope>
    <source>
        <strain evidence="2">ChiW17-6978</strain>
    </source>
</reference>
<dbReference type="Gene3D" id="3.90.640.20">
    <property type="entry name" value="Heat-shock cognate protein, ATPase"/>
    <property type="match status" value="1"/>
</dbReference>